<keyword evidence="2" id="KW-0274">FAD</keyword>
<evidence type="ECO:0000256" key="1">
    <source>
        <dbReference type="ARBA" id="ARBA00022630"/>
    </source>
</evidence>
<sequence>MPGRWPACVRWSGCASSKPRPIRAPAPRAPGTRWTPWAMATPCRPPNTAAPACRLPMPKACCGPPGPWPCRFRLPTPCWRAPCCAPPGRPCRTGRSPWAWRCPMAPAGAARPSRAWRWRRPWRSSTMVAWRCGRRRTRSSPACSGRAPAGRAGAPAGAVQAWRNAADAAGMAGAMQAVLDRCVAYVQERQQFGRALGRFQAVQQDISMLAEQVAAVAMAARLACASGALFPDPALAACARLRACEAVPVVCALAHAVHGAIGITEELPLGLYTARLHEWRATGMSEDDCAELLGRRVLADGERTLLDVVRGMVSAAHA</sequence>
<organism evidence="5 6">
    <name type="scientific">Bordetella bronchiseptica 00-P-2796</name>
    <dbReference type="NCBI Taxonomy" id="1331199"/>
    <lineage>
        <taxon>Bacteria</taxon>
        <taxon>Pseudomonadati</taxon>
        <taxon>Pseudomonadota</taxon>
        <taxon>Betaproteobacteria</taxon>
        <taxon>Burkholderiales</taxon>
        <taxon>Alcaligenaceae</taxon>
        <taxon>Bordetella</taxon>
    </lineage>
</organism>
<evidence type="ECO:0000256" key="2">
    <source>
        <dbReference type="ARBA" id="ARBA00022827"/>
    </source>
</evidence>
<feature type="domain" description="Acyl-CoA dehydrogenase/oxidase C-terminal" evidence="4">
    <location>
        <begin position="168"/>
        <end position="272"/>
    </location>
</feature>
<dbReference type="EMBL" id="JGWH01000051">
    <property type="protein sequence ID" value="KCV36809.1"/>
    <property type="molecule type" value="Genomic_DNA"/>
</dbReference>
<dbReference type="Pfam" id="PF00441">
    <property type="entry name" value="Acyl-CoA_dh_1"/>
    <property type="match status" value="1"/>
</dbReference>
<dbReference type="SUPFAM" id="SSF47203">
    <property type="entry name" value="Acyl-CoA dehydrogenase C-terminal domain-like"/>
    <property type="match status" value="1"/>
</dbReference>
<keyword evidence="6" id="KW-1185">Reference proteome</keyword>
<proteinExistence type="predicted"/>
<protein>
    <submittedName>
        <fullName evidence="5">Acyl-CoA dehydrogenase, C-terminal domain protein</fullName>
    </submittedName>
</protein>
<evidence type="ECO:0000256" key="3">
    <source>
        <dbReference type="ARBA" id="ARBA00023002"/>
    </source>
</evidence>
<accession>A0ABR4RJY7</accession>
<evidence type="ECO:0000313" key="6">
    <source>
        <dbReference type="Proteomes" id="UP000025756"/>
    </source>
</evidence>
<reference evidence="5 6" key="1">
    <citation type="submission" date="2014-03" db="EMBL/GenBank/DDBJ databases">
        <title>Genome sequence of Bordetella bronchiseptica.</title>
        <authorList>
            <person name="Harvill E."/>
            <person name="Goodfield L.L."/>
            <person name="Ivanov Y.V."/>
            <person name="Meyer J.A."/>
            <person name="Muse S.J."/>
            <person name="Jacobs N."/>
            <person name="Bendor L."/>
            <person name="Smallridge W.E."/>
            <person name="Brinkac L.M."/>
            <person name="Sanka R."/>
            <person name="Kim M."/>
            <person name="Losada L."/>
        </authorList>
    </citation>
    <scope>NUCLEOTIDE SEQUENCE [LARGE SCALE GENOMIC DNA]</scope>
    <source>
        <strain evidence="5 6">00-P-2796</strain>
    </source>
</reference>
<gene>
    <name evidence="5" type="ORF">L490_4071</name>
</gene>
<name>A0ABR4RJY7_BORBO</name>
<evidence type="ECO:0000313" key="5">
    <source>
        <dbReference type="EMBL" id="KCV36809.1"/>
    </source>
</evidence>
<dbReference type="Gene3D" id="1.20.140.10">
    <property type="entry name" value="Butyryl-CoA Dehydrogenase, subunit A, domain 3"/>
    <property type="match status" value="1"/>
</dbReference>
<dbReference type="InterPro" id="IPR009075">
    <property type="entry name" value="AcylCo_DH/oxidase_C"/>
</dbReference>
<dbReference type="InterPro" id="IPR036250">
    <property type="entry name" value="AcylCo_DH-like_C"/>
</dbReference>
<dbReference type="PANTHER" id="PTHR43884:SF20">
    <property type="entry name" value="ACYL-COA DEHYDROGENASE FADE28"/>
    <property type="match status" value="1"/>
</dbReference>
<comment type="caution">
    <text evidence="5">The sequence shown here is derived from an EMBL/GenBank/DDBJ whole genome shotgun (WGS) entry which is preliminary data.</text>
</comment>
<dbReference type="PANTHER" id="PTHR43884">
    <property type="entry name" value="ACYL-COA DEHYDROGENASE"/>
    <property type="match status" value="1"/>
</dbReference>
<keyword evidence="1" id="KW-0285">Flavoprotein</keyword>
<keyword evidence="3" id="KW-0560">Oxidoreductase</keyword>
<evidence type="ECO:0000259" key="4">
    <source>
        <dbReference type="Pfam" id="PF00441"/>
    </source>
</evidence>
<dbReference type="Proteomes" id="UP000025756">
    <property type="component" value="Unassembled WGS sequence"/>
</dbReference>